<dbReference type="AlphaFoldDB" id="A0A6P1VTW5"/>
<sequence>MRKQTTVRRAVARSGGTHLSESPLIVWFVCCQYDYKIIPSPIVERDGVIFIPTDDVVPSAIDRQTRPAN</sequence>
<accession>A0A6P1VTW5</accession>
<keyword evidence="2" id="KW-1185">Reference proteome</keyword>
<dbReference type="KEGG" id="senf:GJR95_14010"/>
<organism evidence="1 2">
    <name type="scientific">Spirosoma endbachense</name>
    <dbReference type="NCBI Taxonomy" id="2666025"/>
    <lineage>
        <taxon>Bacteria</taxon>
        <taxon>Pseudomonadati</taxon>
        <taxon>Bacteroidota</taxon>
        <taxon>Cytophagia</taxon>
        <taxon>Cytophagales</taxon>
        <taxon>Cytophagaceae</taxon>
        <taxon>Spirosoma</taxon>
    </lineage>
</organism>
<evidence type="ECO:0000313" key="2">
    <source>
        <dbReference type="Proteomes" id="UP000464577"/>
    </source>
</evidence>
<dbReference type="EMBL" id="CP045997">
    <property type="protein sequence ID" value="QHV96054.1"/>
    <property type="molecule type" value="Genomic_DNA"/>
</dbReference>
<dbReference type="Proteomes" id="UP000464577">
    <property type="component" value="Chromosome"/>
</dbReference>
<dbReference type="RefSeq" id="WP_162386462.1">
    <property type="nucleotide sequence ID" value="NZ_CP045997.1"/>
</dbReference>
<reference evidence="1 2" key="1">
    <citation type="submission" date="2019-11" db="EMBL/GenBank/DDBJ databases">
        <title>Spirosoma endbachense sp. nov., isolated from a natural salt meadow.</title>
        <authorList>
            <person name="Rojas J."/>
            <person name="Ambika Manirajan B."/>
            <person name="Ratering S."/>
            <person name="Suarez C."/>
            <person name="Geissler-Plaum R."/>
            <person name="Schnell S."/>
        </authorList>
    </citation>
    <scope>NUCLEOTIDE SEQUENCE [LARGE SCALE GENOMIC DNA]</scope>
    <source>
        <strain evidence="1 2">I-24</strain>
    </source>
</reference>
<name>A0A6P1VTW5_9BACT</name>
<proteinExistence type="predicted"/>
<evidence type="ECO:0000313" key="1">
    <source>
        <dbReference type="EMBL" id="QHV96054.1"/>
    </source>
</evidence>
<protein>
    <submittedName>
        <fullName evidence="1">Uncharacterized protein</fullName>
    </submittedName>
</protein>
<gene>
    <name evidence="1" type="ORF">GJR95_14010</name>
</gene>